<evidence type="ECO:0000256" key="2">
    <source>
        <dbReference type="ARBA" id="ARBA00008817"/>
    </source>
</evidence>
<dbReference type="Gene3D" id="1.10.287.110">
    <property type="entry name" value="DnaJ domain"/>
    <property type="match status" value="1"/>
</dbReference>
<keyword evidence="7" id="KW-0653">Protein transport</keyword>
<evidence type="ECO:0000256" key="4">
    <source>
        <dbReference type="ARBA" id="ARBA00020721"/>
    </source>
</evidence>
<keyword evidence="10" id="KW-0472">Membrane</keyword>
<evidence type="ECO:0000256" key="7">
    <source>
        <dbReference type="ARBA" id="ARBA00022927"/>
    </source>
</evidence>
<evidence type="ECO:0000313" key="16">
    <source>
        <dbReference type="Proteomes" id="UP000094112"/>
    </source>
</evidence>
<keyword evidence="8" id="KW-0811">Translocation</keyword>
<dbReference type="GO" id="GO:0019904">
    <property type="term" value="F:protein domain specific binding"/>
    <property type="evidence" value="ECO:0007669"/>
    <property type="project" value="EnsemblFungi"/>
</dbReference>
<accession>A0A1E3NXX4</accession>
<comment type="function">
    <text evidence="11">Essential component of the PAM complex, a complex required for the translocation of transit peptide-containing proteins from the inner membrane into the mitochondrial matrix in an ATP-dependent manner. In the complex, it is required to regulate activity of mtHSP70 (SSC1) via its interaction with PAM18/TIM14. May act by positioning PAM18/TIM14 in juxtaposition to mtHSP70 at the translocon to maximize ATPase stimulation.</text>
</comment>
<dbReference type="PANTHER" id="PTHR12388:SF0">
    <property type="entry name" value="MITOCHONDRIAL IMPORT INNER MEMBRANE TRANSLOCASE SUBUNIT TIM16"/>
    <property type="match status" value="1"/>
</dbReference>
<dbReference type="RefSeq" id="XP_019037223.1">
    <property type="nucleotide sequence ID" value="XM_019185850.1"/>
</dbReference>
<evidence type="ECO:0000313" key="15">
    <source>
        <dbReference type="EMBL" id="ODQ58016.1"/>
    </source>
</evidence>
<dbReference type="GO" id="GO:0030150">
    <property type="term" value="P:protein import into mitochondrial matrix"/>
    <property type="evidence" value="ECO:0007669"/>
    <property type="project" value="EnsemblFungi"/>
</dbReference>
<evidence type="ECO:0000256" key="8">
    <source>
        <dbReference type="ARBA" id="ARBA00023010"/>
    </source>
</evidence>
<sequence length="131" mass="14573">MAHRLLVQVIFTGAQVFGRAFTEAYRQAAQQTAKQSASSAGKAAQNFGITLDESAKILDVDLKNVSMDKVDERYNYLFDVNSKEKANSFYLQSKIYWAAERLKSELKEKDAAAKGEKSEAKTEGGEQQTKP</sequence>
<comment type="similarity">
    <text evidence="2">Belongs to the TIM16/PAM16 family.</text>
</comment>
<keyword evidence="5" id="KW-0813">Transport</keyword>
<dbReference type="InterPro" id="IPR036869">
    <property type="entry name" value="J_dom_sf"/>
</dbReference>
<keyword evidence="9" id="KW-0496">Mitochondrion</keyword>
<comment type="subcellular location">
    <subcellularLocation>
        <location evidence="1">Mitochondrion inner membrane</location>
        <topology evidence="1">Peripheral membrane protein</topology>
    </subcellularLocation>
</comment>
<organism evidence="15 16">
    <name type="scientific">Wickerhamomyces anomalus (strain ATCC 58044 / CBS 1984 / NCYC 433 / NRRL Y-366-8)</name>
    <name type="common">Yeast</name>
    <name type="synonym">Hansenula anomala</name>
    <dbReference type="NCBI Taxonomy" id="683960"/>
    <lineage>
        <taxon>Eukaryota</taxon>
        <taxon>Fungi</taxon>
        <taxon>Dikarya</taxon>
        <taxon>Ascomycota</taxon>
        <taxon>Saccharomycotina</taxon>
        <taxon>Saccharomycetes</taxon>
        <taxon>Phaffomycetales</taxon>
        <taxon>Wickerhamomycetaceae</taxon>
        <taxon>Wickerhamomyces</taxon>
    </lineage>
</organism>
<evidence type="ECO:0000256" key="13">
    <source>
        <dbReference type="ARBA" id="ARBA00031407"/>
    </source>
</evidence>
<evidence type="ECO:0000256" key="14">
    <source>
        <dbReference type="SAM" id="MobiDB-lite"/>
    </source>
</evidence>
<dbReference type="InterPro" id="IPR005341">
    <property type="entry name" value="Tim16"/>
</dbReference>
<dbReference type="AlphaFoldDB" id="A0A1E3NXX4"/>
<gene>
    <name evidence="15" type="ORF">WICANDRAFT_85160</name>
</gene>
<evidence type="ECO:0000256" key="5">
    <source>
        <dbReference type="ARBA" id="ARBA00022448"/>
    </source>
</evidence>
<dbReference type="EMBL" id="KV454212">
    <property type="protein sequence ID" value="ODQ58016.1"/>
    <property type="molecule type" value="Genomic_DNA"/>
</dbReference>
<dbReference type="Proteomes" id="UP000094112">
    <property type="component" value="Unassembled WGS sequence"/>
</dbReference>
<evidence type="ECO:0000256" key="11">
    <source>
        <dbReference type="ARBA" id="ARBA00025080"/>
    </source>
</evidence>
<keyword evidence="6" id="KW-0999">Mitochondrion inner membrane</keyword>
<dbReference type="GeneID" id="30203096"/>
<dbReference type="FunFam" id="1.10.287.110:FF:000006">
    <property type="entry name" value="Import inner membrane translocase subunit TIM16"/>
    <property type="match status" value="1"/>
</dbReference>
<dbReference type="PANTHER" id="PTHR12388">
    <property type="entry name" value="MITOCHONDRIA ASSOCIATED GRANULOCYTE MACROPHAGE CSF SIGNALING MOLECULE"/>
    <property type="match status" value="1"/>
</dbReference>
<dbReference type="OrthoDB" id="10262892at2759"/>
<name>A0A1E3NXX4_WICAA</name>
<evidence type="ECO:0000256" key="6">
    <source>
        <dbReference type="ARBA" id="ARBA00022792"/>
    </source>
</evidence>
<evidence type="ECO:0000256" key="12">
    <source>
        <dbReference type="ARBA" id="ARBA00030422"/>
    </source>
</evidence>
<evidence type="ECO:0000256" key="1">
    <source>
        <dbReference type="ARBA" id="ARBA00004637"/>
    </source>
</evidence>
<protein>
    <recommendedName>
        <fullName evidence="4">Mitochondrial import inner membrane translocase subunit TIM16</fullName>
    </recommendedName>
    <alternativeName>
        <fullName evidence="3">Mitochondrial import inner membrane translocase subunit tim16</fullName>
    </alternativeName>
    <alternativeName>
        <fullName evidence="12 13">Presequence translocated-associated motor subunit PAM16</fullName>
    </alternativeName>
</protein>
<evidence type="ECO:0000256" key="9">
    <source>
        <dbReference type="ARBA" id="ARBA00023128"/>
    </source>
</evidence>
<dbReference type="GO" id="GO:0001405">
    <property type="term" value="C:PAM complex, Tim23 associated import motor"/>
    <property type="evidence" value="ECO:0007669"/>
    <property type="project" value="EnsemblFungi"/>
</dbReference>
<feature type="compositionally biased region" description="Basic and acidic residues" evidence="14">
    <location>
        <begin position="108"/>
        <end position="124"/>
    </location>
</feature>
<feature type="region of interest" description="Disordered" evidence="14">
    <location>
        <begin position="108"/>
        <end position="131"/>
    </location>
</feature>
<reference evidence="15 16" key="1">
    <citation type="journal article" date="2016" name="Proc. Natl. Acad. Sci. U.S.A.">
        <title>Comparative genomics of biotechnologically important yeasts.</title>
        <authorList>
            <person name="Riley R."/>
            <person name="Haridas S."/>
            <person name="Wolfe K.H."/>
            <person name="Lopes M.R."/>
            <person name="Hittinger C.T."/>
            <person name="Goeker M."/>
            <person name="Salamov A.A."/>
            <person name="Wisecaver J.H."/>
            <person name="Long T.M."/>
            <person name="Calvey C.H."/>
            <person name="Aerts A.L."/>
            <person name="Barry K.W."/>
            <person name="Choi C."/>
            <person name="Clum A."/>
            <person name="Coughlan A.Y."/>
            <person name="Deshpande S."/>
            <person name="Douglass A.P."/>
            <person name="Hanson S.J."/>
            <person name="Klenk H.-P."/>
            <person name="LaButti K.M."/>
            <person name="Lapidus A."/>
            <person name="Lindquist E.A."/>
            <person name="Lipzen A.M."/>
            <person name="Meier-Kolthoff J.P."/>
            <person name="Ohm R.A."/>
            <person name="Otillar R.P."/>
            <person name="Pangilinan J.L."/>
            <person name="Peng Y."/>
            <person name="Rokas A."/>
            <person name="Rosa C.A."/>
            <person name="Scheuner C."/>
            <person name="Sibirny A.A."/>
            <person name="Slot J.C."/>
            <person name="Stielow J.B."/>
            <person name="Sun H."/>
            <person name="Kurtzman C.P."/>
            <person name="Blackwell M."/>
            <person name="Grigoriev I.V."/>
            <person name="Jeffries T.W."/>
        </authorList>
    </citation>
    <scope>NUCLEOTIDE SEQUENCE [LARGE SCALE GENOMIC DNA]</scope>
    <source>
        <strain evidence="16">ATCC 58044 / CBS 1984 / NCYC 433 / NRRL Y-366-8</strain>
    </source>
</reference>
<evidence type="ECO:0000256" key="3">
    <source>
        <dbReference type="ARBA" id="ARBA00013571"/>
    </source>
</evidence>
<proteinExistence type="inferred from homology"/>
<keyword evidence="16" id="KW-1185">Reference proteome</keyword>
<dbReference type="Pfam" id="PF03656">
    <property type="entry name" value="Pam16"/>
    <property type="match status" value="1"/>
</dbReference>
<evidence type="ECO:0000256" key="10">
    <source>
        <dbReference type="ARBA" id="ARBA00023136"/>
    </source>
</evidence>
<dbReference type="STRING" id="683960.A0A1E3NXX4"/>